<evidence type="ECO:0000256" key="3">
    <source>
        <dbReference type="ARBA" id="ARBA00023125"/>
    </source>
</evidence>
<evidence type="ECO:0000259" key="6">
    <source>
        <dbReference type="PROSITE" id="PS51898"/>
    </source>
</evidence>
<keyword evidence="4" id="KW-0233">DNA recombination</keyword>
<sequence length="246" mass="28679">MTHLRKMMLEELQRRNYAQSTVKGYLRIVQDFAEHFHQQPDKLGPEHLRQYQAHLFQNKKLNASTVQQYAAVLRFFFNKTLKRHYLLDDIPMPKRHRKLPEILSPDEVALLIGSASNLLHQTMLMTLYSTGVRRAELCRLKSADIDSQRMMVHIRQGKGGHDRDVPLSPRLLETLRVYWRWMKPKTYLFPGTVNNWRADVPITTKVPWEACRQAAQRAGITKHVSPHTLRHYAGFRTIPGEGSMCG</sequence>
<dbReference type="Gene3D" id="1.10.443.10">
    <property type="entry name" value="Intergrase catalytic core"/>
    <property type="match status" value="1"/>
</dbReference>
<dbReference type="InterPro" id="IPR010998">
    <property type="entry name" value="Integrase_recombinase_N"/>
</dbReference>
<accession>Q023S7</accession>
<gene>
    <name evidence="8" type="ordered locus">Acid_2776</name>
</gene>
<dbReference type="EMBL" id="CP000473">
    <property type="protein sequence ID" value="ABJ83763.1"/>
    <property type="molecule type" value="Genomic_DNA"/>
</dbReference>
<name>Q023S7_SOLUE</name>
<dbReference type="Pfam" id="PF13495">
    <property type="entry name" value="Phage_int_SAM_4"/>
    <property type="match status" value="1"/>
</dbReference>
<dbReference type="KEGG" id="sus:Acid_2776"/>
<evidence type="ECO:0000313" key="8">
    <source>
        <dbReference type="EMBL" id="ABJ83763.1"/>
    </source>
</evidence>
<evidence type="ECO:0000256" key="1">
    <source>
        <dbReference type="ARBA" id="ARBA00008857"/>
    </source>
</evidence>
<dbReference type="HOGENOM" id="CLU_027562_9_5_0"/>
<dbReference type="Pfam" id="PF00589">
    <property type="entry name" value="Phage_integrase"/>
    <property type="match status" value="1"/>
</dbReference>
<dbReference type="InParanoid" id="Q023S7"/>
<dbReference type="AlphaFoldDB" id="Q023S7"/>
<dbReference type="STRING" id="234267.Acid_2776"/>
<dbReference type="eggNOG" id="COG4974">
    <property type="taxonomic scope" value="Bacteria"/>
</dbReference>
<keyword evidence="3 5" id="KW-0238">DNA-binding</keyword>
<feature type="domain" description="Core-binding (CB)" evidence="7">
    <location>
        <begin position="1"/>
        <end position="81"/>
    </location>
</feature>
<dbReference type="GO" id="GO:0003677">
    <property type="term" value="F:DNA binding"/>
    <property type="evidence" value="ECO:0007669"/>
    <property type="project" value="UniProtKB-UniRule"/>
</dbReference>
<dbReference type="Gene3D" id="1.10.150.130">
    <property type="match status" value="1"/>
</dbReference>
<organism evidence="8">
    <name type="scientific">Solibacter usitatus (strain Ellin6076)</name>
    <dbReference type="NCBI Taxonomy" id="234267"/>
    <lineage>
        <taxon>Bacteria</taxon>
        <taxon>Pseudomonadati</taxon>
        <taxon>Acidobacteriota</taxon>
        <taxon>Terriglobia</taxon>
        <taxon>Bryobacterales</taxon>
        <taxon>Solibacteraceae</taxon>
        <taxon>Candidatus Solibacter</taxon>
    </lineage>
</organism>
<protein>
    <submittedName>
        <fullName evidence="8">Phage integrase family protein</fullName>
    </submittedName>
</protein>
<dbReference type="GO" id="GO:0006310">
    <property type="term" value="P:DNA recombination"/>
    <property type="evidence" value="ECO:0007669"/>
    <property type="project" value="UniProtKB-KW"/>
</dbReference>
<dbReference type="InterPro" id="IPR002104">
    <property type="entry name" value="Integrase_catalytic"/>
</dbReference>
<keyword evidence="2" id="KW-0229">DNA integration</keyword>
<dbReference type="InterPro" id="IPR013762">
    <property type="entry name" value="Integrase-like_cat_sf"/>
</dbReference>
<dbReference type="PROSITE" id="PS51898">
    <property type="entry name" value="TYR_RECOMBINASE"/>
    <property type="match status" value="1"/>
</dbReference>
<evidence type="ECO:0000256" key="2">
    <source>
        <dbReference type="ARBA" id="ARBA00022908"/>
    </source>
</evidence>
<dbReference type="OrthoDB" id="9801717at2"/>
<dbReference type="InterPro" id="IPR050090">
    <property type="entry name" value="Tyrosine_recombinase_XerCD"/>
</dbReference>
<dbReference type="GO" id="GO:0015074">
    <property type="term" value="P:DNA integration"/>
    <property type="evidence" value="ECO:0007669"/>
    <property type="project" value="UniProtKB-KW"/>
</dbReference>
<feature type="domain" description="Tyr recombinase" evidence="6">
    <location>
        <begin position="98"/>
        <end position="246"/>
    </location>
</feature>
<dbReference type="PANTHER" id="PTHR30349">
    <property type="entry name" value="PHAGE INTEGRASE-RELATED"/>
    <property type="match status" value="1"/>
</dbReference>
<evidence type="ECO:0000256" key="5">
    <source>
        <dbReference type="PROSITE-ProRule" id="PRU01248"/>
    </source>
</evidence>
<proteinExistence type="inferred from homology"/>
<dbReference type="InterPro" id="IPR011010">
    <property type="entry name" value="DNA_brk_join_enz"/>
</dbReference>
<evidence type="ECO:0000256" key="4">
    <source>
        <dbReference type="ARBA" id="ARBA00023172"/>
    </source>
</evidence>
<dbReference type="PANTHER" id="PTHR30349:SF41">
    <property type="entry name" value="INTEGRASE_RECOMBINASE PROTEIN MJ0367-RELATED"/>
    <property type="match status" value="1"/>
</dbReference>
<reference evidence="8" key="1">
    <citation type="submission" date="2006-10" db="EMBL/GenBank/DDBJ databases">
        <title>Complete sequence of Solibacter usitatus Ellin6076.</title>
        <authorList>
            <consortium name="US DOE Joint Genome Institute"/>
            <person name="Copeland A."/>
            <person name="Lucas S."/>
            <person name="Lapidus A."/>
            <person name="Barry K."/>
            <person name="Detter J.C."/>
            <person name="Glavina del Rio T."/>
            <person name="Hammon N."/>
            <person name="Israni S."/>
            <person name="Dalin E."/>
            <person name="Tice H."/>
            <person name="Pitluck S."/>
            <person name="Thompson L.S."/>
            <person name="Brettin T."/>
            <person name="Bruce D."/>
            <person name="Han C."/>
            <person name="Tapia R."/>
            <person name="Gilna P."/>
            <person name="Schmutz J."/>
            <person name="Larimer F."/>
            <person name="Land M."/>
            <person name="Hauser L."/>
            <person name="Kyrpides N."/>
            <person name="Mikhailova N."/>
            <person name="Janssen P.H."/>
            <person name="Kuske C.R."/>
            <person name="Richardson P."/>
        </authorList>
    </citation>
    <scope>NUCLEOTIDE SEQUENCE</scope>
    <source>
        <strain evidence="8">Ellin6076</strain>
    </source>
</reference>
<evidence type="ECO:0000259" key="7">
    <source>
        <dbReference type="PROSITE" id="PS51900"/>
    </source>
</evidence>
<dbReference type="PROSITE" id="PS51900">
    <property type="entry name" value="CB"/>
    <property type="match status" value="1"/>
</dbReference>
<dbReference type="SUPFAM" id="SSF56349">
    <property type="entry name" value="DNA breaking-rejoining enzymes"/>
    <property type="match status" value="1"/>
</dbReference>
<dbReference type="InterPro" id="IPR004107">
    <property type="entry name" value="Integrase_SAM-like_N"/>
</dbReference>
<comment type="similarity">
    <text evidence="1">Belongs to the 'phage' integrase family.</text>
</comment>
<dbReference type="InterPro" id="IPR044068">
    <property type="entry name" value="CB"/>
</dbReference>